<dbReference type="GO" id="GO:0008887">
    <property type="term" value="F:glycerate kinase activity"/>
    <property type="evidence" value="ECO:0007669"/>
    <property type="project" value="UniProtKB-UniRule"/>
</dbReference>
<dbReference type="InterPro" id="IPR018193">
    <property type="entry name" value="Glyc_kinase_flavodox-like_fold"/>
</dbReference>
<dbReference type="Pfam" id="PF02595">
    <property type="entry name" value="Gly_kinase"/>
    <property type="match status" value="1"/>
</dbReference>
<evidence type="ECO:0000256" key="1">
    <source>
        <dbReference type="ARBA" id="ARBA00006284"/>
    </source>
</evidence>
<dbReference type="InterPro" id="IPR004381">
    <property type="entry name" value="Glycerate_kinase"/>
</dbReference>
<dbReference type="GO" id="GO:0031388">
    <property type="term" value="P:organic acid phosphorylation"/>
    <property type="evidence" value="ECO:0007669"/>
    <property type="project" value="UniProtKB-UniRule"/>
</dbReference>
<organism evidence="5 6">
    <name type="scientific">Cohnella lupini</name>
    <dbReference type="NCBI Taxonomy" id="1294267"/>
    <lineage>
        <taxon>Bacteria</taxon>
        <taxon>Bacillati</taxon>
        <taxon>Bacillota</taxon>
        <taxon>Bacilli</taxon>
        <taxon>Bacillales</taxon>
        <taxon>Paenibacillaceae</taxon>
        <taxon>Cohnella</taxon>
    </lineage>
</organism>
<dbReference type="RefSeq" id="WP_115990476.1">
    <property type="nucleotide sequence ID" value="NZ_QRDY01000001.1"/>
</dbReference>
<evidence type="ECO:0000256" key="3">
    <source>
        <dbReference type="ARBA" id="ARBA00022777"/>
    </source>
</evidence>
<sequence length="381" mass="39707">MKFVVAPDSFKESLSASEAARIIGEAIRSVHPNATVELAPMADGGEGTVEALVAAGAGKFRYSEVTGPLGKPVRSLFGILDGDDAKSGKGTAVLEAASIFGLTIIPLSERNPYRTTTRGMGELMLQLLDEGFRKFIVGLGGSGTNDGGMGLLSALGAVFLDKQGESLRGFGEDLLKLDRIGLEALDPRLSDSEIVIASDVQSPLCGPDGASRVYGLQKGASPDQIDALDLSMSRYADRIEDHIGLKLRNSPGAGAAGGAGFALLAMGAKAVQGAEVVADASRLGSKLSGADWVITGEGKSDNQTLNGKLPFYVARLAKETGARTILISGSLGQNTEELEKEFSACFACVPRPMTVSECLEQAETTLSDCVRNVVKLLSVPR</sequence>
<accession>A0A3D9IVI2</accession>
<dbReference type="Gene3D" id="3.40.50.10350">
    <property type="entry name" value="Glycerate kinase, domain 1"/>
    <property type="match status" value="1"/>
</dbReference>
<proteinExistence type="inferred from homology"/>
<dbReference type="InterPro" id="IPR036129">
    <property type="entry name" value="Glycerate_kinase_sf"/>
</dbReference>
<comment type="similarity">
    <text evidence="1 4">Belongs to the glycerate kinase type-1 family.</text>
</comment>
<dbReference type="AlphaFoldDB" id="A0A3D9IVI2"/>
<dbReference type="PANTHER" id="PTHR21599">
    <property type="entry name" value="GLYCERATE KINASE"/>
    <property type="match status" value="1"/>
</dbReference>
<comment type="caution">
    <text evidence="5">The sequence shown here is derived from an EMBL/GenBank/DDBJ whole genome shotgun (WGS) entry which is preliminary data.</text>
</comment>
<reference evidence="5 6" key="1">
    <citation type="submission" date="2018-07" db="EMBL/GenBank/DDBJ databases">
        <title>Genomic Encyclopedia of Type Strains, Phase III (KMG-III): the genomes of soil and plant-associated and newly described type strains.</title>
        <authorList>
            <person name="Whitman W."/>
        </authorList>
    </citation>
    <scope>NUCLEOTIDE SEQUENCE [LARGE SCALE GENOMIC DNA]</scope>
    <source>
        <strain evidence="5 6">CECT 8236</strain>
    </source>
</reference>
<evidence type="ECO:0000256" key="4">
    <source>
        <dbReference type="PIRNR" id="PIRNR006078"/>
    </source>
</evidence>
<protein>
    <submittedName>
        <fullName evidence="5">Glycerate kinase</fullName>
    </submittedName>
</protein>
<dbReference type="PIRSF" id="PIRSF006078">
    <property type="entry name" value="GlxK"/>
    <property type="match status" value="1"/>
</dbReference>
<gene>
    <name evidence="5" type="ORF">DFP95_10127</name>
</gene>
<dbReference type="Proteomes" id="UP000256869">
    <property type="component" value="Unassembled WGS sequence"/>
</dbReference>
<dbReference type="PANTHER" id="PTHR21599:SF0">
    <property type="entry name" value="GLYCERATE KINASE"/>
    <property type="match status" value="1"/>
</dbReference>
<evidence type="ECO:0000313" key="6">
    <source>
        <dbReference type="Proteomes" id="UP000256869"/>
    </source>
</evidence>
<dbReference type="InterPro" id="IPR018197">
    <property type="entry name" value="Glycerate_kinase_RE-like"/>
</dbReference>
<evidence type="ECO:0000256" key="2">
    <source>
        <dbReference type="ARBA" id="ARBA00022679"/>
    </source>
</evidence>
<dbReference type="NCBIfam" id="TIGR00045">
    <property type="entry name" value="glycerate kinase"/>
    <property type="match status" value="1"/>
</dbReference>
<dbReference type="Gene3D" id="3.90.1510.10">
    <property type="entry name" value="Glycerate kinase, domain 2"/>
    <property type="match status" value="1"/>
</dbReference>
<keyword evidence="6" id="KW-1185">Reference proteome</keyword>
<dbReference type="EMBL" id="QRDY01000001">
    <property type="protein sequence ID" value="RED65539.1"/>
    <property type="molecule type" value="Genomic_DNA"/>
</dbReference>
<name>A0A3D9IVI2_9BACL</name>
<keyword evidence="3 4" id="KW-0418">Kinase</keyword>
<keyword evidence="2 4" id="KW-0808">Transferase</keyword>
<evidence type="ECO:0000313" key="5">
    <source>
        <dbReference type="EMBL" id="RED65539.1"/>
    </source>
</evidence>
<dbReference type="SUPFAM" id="SSF110738">
    <property type="entry name" value="Glycerate kinase I"/>
    <property type="match status" value="1"/>
</dbReference>
<dbReference type="OrthoDB" id="9774290at2"/>